<dbReference type="AlphaFoldDB" id="A0A0K2TQ43"/>
<sequence length="68" mass="7881">MFWLENRNGRTHFVSYILGQSLNNMIYILGTEVQRMIINQNNPAGMFEISYDTTPDFSCCNQMNAVAR</sequence>
<organism evidence="1">
    <name type="scientific">Lepeophtheirus salmonis</name>
    <name type="common">Salmon louse</name>
    <name type="synonym">Caligus salmonis</name>
    <dbReference type="NCBI Taxonomy" id="72036"/>
    <lineage>
        <taxon>Eukaryota</taxon>
        <taxon>Metazoa</taxon>
        <taxon>Ecdysozoa</taxon>
        <taxon>Arthropoda</taxon>
        <taxon>Crustacea</taxon>
        <taxon>Multicrustacea</taxon>
        <taxon>Hexanauplia</taxon>
        <taxon>Copepoda</taxon>
        <taxon>Siphonostomatoida</taxon>
        <taxon>Caligidae</taxon>
        <taxon>Lepeophtheirus</taxon>
    </lineage>
</organism>
<protein>
    <submittedName>
        <fullName evidence="1">Zinc finger MYMtype protein 1like [Hydra vulgaris]</fullName>
    </submittedName>
</protein>
<dbReference type="EMBL" id="HACA01010421">
    <property type="protein sequence ID" value="CDW27782.1"/>
    <property type="molecule type" value="Transcribed_RNA"/>
</dbReference>
<evidence type="ECO:0000313" key="1">
    <source>
        <dbReference type="EMBL" id="CDW27782.1"/>
    </source>
</evidence>
<reference evidence="1" key="1">
    <citation type="submission" date="2014-05" db="EMBL/GenBank/DDBJ databases">
        <authorList>
            <person name="Chronopoulou M."/>
        </authorList>
    </citation>
    <scope>NUCLEOTIDE SEQUENCE</scope>
    <source>
        <tissue evidence="1">Whole organism</tissue>
    </source>
</reference>
<accession>A0A0K2TQ43</accession>
<proteinExistence type="predicted"/>
<name>A0A0K2TQ43_LEPSM</name>